<accession>A0A8J5JPQ7</accession>
<dbReference type="SUPFAM" id="SSF51905">
    <property type="entry name" value="FAD/NAD(P)-binding domain"/>
    <property type="match status" value="1"/>
</dbReference>
<dbReference type="GO" id="GO:0036503">
    <property type="term" value="P:ERAD pathway"/>
    <property type="evidence" value="ECO:0007669"/>
    <property type="project" value="TreeGrafter"/>
</dbReference>
<organism evidence="2 3">
    <name type="scientific">Homarus americanus</name>
    <name type="common">American lobster</name>
    <dbReference type="NCBI Taxonomy" id="6706"/>
    <lineage>
        <taxon>Eukaryota</taxon>
        <taxon>Metazoa</taxon>
        <taxon>Ecdysozoa</taxon>
        <taxon>Arthropoda</taxon>
        <taxon>Crustacea</taxon>
        <taxon>Multicrustacea</taxon>
        <taxon>Malacostraca</taxon>
        <taxon>Eumalacostraca</taxon>
        <taxon>Eucarida</taxon>
        <taxon>Decapoda</taxon>
        <taxon>Pleocyemata</taxon>
        <taxon>Astacidea</taxon>
        <taxon>Nephropoidea</taxon>
        <taxon>Nephropidae</taxon>
        <taxon>Homarus</taxon>
    </lineage>
</organism>
<proteinExistence type="predicted"/>
<sequence>MPVMTLVTVGHQTKRKYFMVKVTRPYPGVCRPPTGSFFSTYPRNRRLISINKRYTGRSNQEFNLRHDWNSLLSDDPSLLYKHFSADFFPEADTMVRYLNEYTVRLGLRVQYNTAVQRLRRMPGSGQRPGGYFTMRDQHNRPYTCKYVIVATGLSMPNSPTFPGSELVQGYEDVENDPTYFEGKSVLILGRGNAAFETADSIYGSTSTVHMVSRSRTRLSWNTHYVGDLRAINNGLLDTYQLKSLDGLLEAAVEDMVLERRDGRIFVQFPWDAESRKYVLAKKELGEEVTTESDFDNFSLREGYDHVIRCLGFNFDFSIFENSTLPGRSTKKSKFPGIKHTYEAQNVPGLFFAGTITHSLDYRKSAGGFIHGFRYTVRSLHRLLEWRLEGQRWPVKSYSTRDLLNVLVRRINEASATYQMFGVLSDIVLLSDGGQTFEFLEEFPVQLLSRLEELTGRKVGEVIVVLMEYGPDFSGPDKDTFKIGRAIGDPAEAHRSNFLHPVFYYYKKIPTESEMMSKWGKLILPRPTRIHHVLEDFLTLWTAQQSHILLLRRFLEYVTGRDLRHHHAHSCLAHALTNGHPPPLCSLDGKRSVWNIHTLASPLTNTSKGSEFVAPAVNLTSAVPTSQRPSPAATLAAATS</sequence>
<dbReference type="AlphaFoldDB" id="A0A8J5JPQ7"/>
<dbReference type="PANTHER" id="PTHR43539">
    <property type="entry name" value="FLAVIN-BINDING MONOOXYGENASE-LIKE PROTEIN (AFU_ORTHOLOGUE AFUA_4G09220)"/>
    <property type="match status" value="1"/>
</dbReference>
<name>A0A8J5JPQ7_HOMAM</name>
<dbReference type="InterPro" id="IPR036188">
    <property type="entry name" value="FAD/NAD-bd_sf"/>
</dbReference>
<dbReference type="Gene3D" id="3.50.50.60">
    <property type="entry name" value="FAD/NAD(P)-binding domain"/>
    <property type="match status" value="2"/>
</dbReference>
<evidence type="ECO:0000313" key="2">
    <source>
        <dbReference type="EMBL" id="KAG7161775.1"/>
    </source>
</evidence>
<dbReference type="PANTHER" id="PTHR43539:SF23">
    <property type="entry name" value="FAD-DEPENDENT OXIDOREDUCTASE DOMAIN-CONTAINING PROTEIN 2"/>
    <property type="match status" value="1"/>
</dbReference>
<gene>
    <name evidence="2" type="primary">Foxred2-L</name>
    <name evidence="2" type="ORF">Hamer_G007420</name>
</gene>
<dbReference type="InterPro" id="IPR050982">
    <property type="entry name" value="Auxin_biosynth/cation_transpt"/>
</dbReference>
<reference evidence="2" key="1">
    <citation type="journal article" date="2021" name="Sci. Adv.">
        <title>The American lobster genome reveals insights on longevity, neural, and immune adaptations.</title>
        <authorList>
            <person name="Polinski J.M."/>
            <person name="Zimin A.V."/>
            <person name="Clark K.F."/>
            <person name="Kohn A.B."/>
            <person name="Sadowski N."/>
            <person name="Timp W."/>
            <person name="Ptitsyn A."/>
            <person name="Khanna P."/>
            <person name="Romanova D.Y."/>
            <person name="Williams P."/>
            <person name="Greenwood S.J."/>
            <person name="Moroz L.L."/>
            <person name="Walt D.R."/>
            <person name="Bodnar A.G."/>
        </authorList>
    </citation>
    <scope>NUCLEOTIDE SEQUENCE</scope>
    <source>
        <strain evidence="2">GMGI-L3</strain>
    </source>
</reference>
<keyword evidence="3" id="KW-1185">Reference proteome</keyword>
<protein>
    <submittedName>
        <fullName evidence="2">FAD-dependent oxidoreductase domain-containing protein 2-like</fullName>
    </submittedName>
</protein>
<evidence type="ECO:0000313" key="3">
    <source>
        <dbReference type="Proteomes" id="UP000747542"/>
    </source>
</evidence>
<dbReference type="EMBL" id="JAHLQT010028808">
    <property type="protein sequence ID" value="KAG7161775.1"/>
    <property type="molecule type" value="Genomic_DNA"/>
</dbReference>
<dbReference type="GO" id="GO:0050660">
    <property type="term" value="F:flavin adenine dinucleotide binding"/>
    <property type="evidence" value="ECO:0007669"/>
    <property type="project" value="TreeGrafter"/>
</dbReference>
<dbReference type="GO" id="GO:0004497">
    <property type="term" value="F:monooxygenase activity"/>
    <property type="evidence" value="ECO:0007669"/>
    <property type="project" value="TreeGrafter"/>
</dbReference>
<comment type="caution">
    <text evidence="2">The sequence shown here is derived from an EMBL/GenBank/DDBJ whole genome shotgun (WGS) entry which is preliminary data.</text>
</comment>
<dbReference type="Proteomes" id="UP000747542">
    <property type="component" value="Unassembled WGS sequence"/>
</dbReference>
<evidence type="ECO:0000256" key="1">
    <source>
        <dbReference type="ARBA" id="ARBA00023002"/>
    </source>
</evidence>
<dbReference type="GO" id="GO:0005788">
    <property type="term" value="C:endoplasmic reticulum lumen"/>
    <property type="evidence" value="ECO:0007669"/>
    <property type="project" value="TreeGrafter"/>
</dbReference>
<dbReference type="Pfam" id="PF13738">
    <property type="entry name" value="Pyr_redox_3"/>
    <property type="match status" value="1"/>
</dbReference>
<keyword evidence="1" id="KW-0560">Oxidoreductase</keyword>